<reference evidence="4" key="1">
    <citation type="submission" date="2024-05" db="EMBL/GenBank/DDBJ databases">
        <authorList>
            <person name="Bunk B."/>
            <person name="Swiderski J."/>
            <person name="Sproer C."/>
            <person name="Thiel V."/>
        </authorList>
    </citation>
    <scope>NUCLEOTIDE SEQUENCE</scope>
    <source>
        <strain evidence="4">DSM 17735</strain>
    </source>
</reference>
<dbReference type="InterPro" id="IPR036979">
    <property type="entry name" value="CM_dom_sf"/>
</dbReference>
<organism evidence="4">
    <name type="scientific">Polaromonas hydrogenivorans</name>
    <dbReference type="NCBI Taxonomy" id="335476"/>
    <lineage>
        <taxon>Bacteria</taxon>
        <taxon>Pseudomonadati</taxon>
        <taxon>Pseudomonadota</taxon>
        <taxon>Betaproteobacteria</taxon>
        <taxon>Burkholderiales</taxon>
        <taxon>Comamonadaceae</taxon>
        <taxon>Polaromonas</taxon>
    </lineage>
</organism>
<dbReference type="RefSeq" id="WP_349280110.1">
    <property type="nucleotide sequence ID" value="NZ_CBCSCU010000031.1"/>
</dbReference>
<dbReference type="GO" id="GO:0009697">
    <property type="term" value="P:salicylic acid biosynthetic process"/>
    <property type="evidence" value="ECO:0007669"/>
    <property type="project" value="TreeGrafter"/>
</dbReference>
<dbReference type="Gene3D" id="1.20.59.10">
    <property type="entry name" value="Chorismate mutase"/>
    <property type="match status" value="1"/>
</dbReference>
<dbReference type="InterPro" id="IPR036263">
    <property type="entry name" value="Chorismate_II_sf"/>
</dbReference>
<dbReference type="InterPro" id="IPR002701">
    <property type="entry name" value="CM_II_prokaryot"/>
</dbReference>
<evidence type="ECO:0000259" key="3">
    <source>
        <dbReference type="PROSITE" id="PS51168"/>
    </source>
</evidence>
<dbReference type="GO" id="GO:0046417">
    <property type="term" value="P:chorismate metabolic process"/>
    <property type="evidence" value="ECO:0007669"/>
    <property type="project" value="InterPro"/>
</dbReference>
<evidence type="ECO:0000256" key="2">
    <source>
        <dbReference type="ARBA" id="ARBA00023235"/>
    </source>
</evidence>
<accession>A0AAU7LSZ5</accession>
<proteinExistence type="predicted"/>
<feature type="domain" description="Chorismate mutase" evidence="3">
    <location>
        <begin position="7"/>
        <end position="97"/>
    </location>
</feature>
<evidence type="ECO:0000313" key="4">
    <source>
        <dbReference type="EMBL" id="XBP70774.1"/>
    </source>
</evidence>
<keyword evidence="2" id="KW-0413">Isomerase</keyword>
<sequence length="108" mass="12229">MTLIHKVEHCHTMADVRRNIDALDERIVALIAERSGYVAQAARIKQNANQVHDQARIDFIVDRVKAMAAEQGAPEAVIEAAYRAMIDAFIEFERGEFQRLRPQPSQEG</sequence>
<dbReference type="InterPro" id="IPR051331">
    <property type="entry name" value="Chorismate_mutase-related"/>
</dbReference>
<dbReference type="GO" id="GO:0004106">
    <property type="term" value="F:chorismate mutase activity"/>
    <property type="evidence" value="ECO:0007669"/>
    <property type="project" value="UniProtKB-EC"/>
</dbReference>
<dbReference type="PANTHER" id="PTHR38041">
    <property type="entry name" value="CHORISMATE MUTASE"/>
    <property type="match status" value="1"/>
</dbReference>
<gene>
    <name evidence="4" type="ORF">ABLV49_02865</name>
</gene>
<dbReference type="PANTHER" id="PTHR38041:SF1">
    <property type="entry name" value="CHORISMATE MUTASE"/>
    <property type="match status" value="1"/>
</dbReference>
<evidence type="ECO:0000256" key="1">
    <source>
        <dbReference type="ARBA" id="ARBA00012404"/>
    </source>
</evidence>
<protein>
    <recommendedName>
        <fullName evidence="1">chorismate mutase</fullName>
        <ecNumber evidence="1">5.4.99.5</ecNumber>
    </recommendedName>
</protein>
<dbReference type="EMBL" id="CP157675">
    <property type="protein sequence ID" value="XBP70774.1"/>
    <property type="molecule type" value="Genomic_DNA"/>
</dbReference>
<dbReference type="SUPFAM" id="SSF48600">
    <property type="entry name" value="Chorismate mutase II"/>
    <property type="match status" value="1"/>
</dbReference>
<dbReference type="Pfam" id="PF01817">
    <property type="entry name" value="CM_2"/>
    <property type="match status" value="1"/>
</dbReference>
<dbReference type="EC" id="5.4.99.5" evidence="1"/>
<name>A0AAU7LSZ5_9BURK</name>
<dbReference type="PROSITE" id="PS51168">
    <property type="entry name" value="CHORISMATE_MUT_2"/>
    <property type="match status" value="1"/>
</dbReference>
<dbReference type="AlphaFoldDB" id="A0AAU7LSZ5"/>
<dbReference type="SMART" id="SM00830">
    <property type="entry name" value="CM_2"/>
    <property type="match status" value="1"/>
</dbReference>